<dbReference type="SMART" id="SM00347">
    <property type="entry name" value="HTH_MARR"/>
    <property type="match status" value="1"/>
</dbReference>
<dbReference type="PANTHER" id="PTHR35790:SF4">
    <property type="entry name" value="HTH-TYPE TRANSCRIPTIONAL REGULATOR PCHR"/>
    <property type="match status" value="1"/>
</dbReference>
<gene>
    <name evidence="6" type="ORF">EV668_1008</name>
</gene>
<evidence type="ECO:0000256" key="1">
    <source>
        <dbReference type="ARBA" id="ARBA00023015"/>
    </source>
</evidence>
<keyword evidence="7" id="KW-1185">Reference proteome</keyword>
<dbReference type="InterPro" id="IPR052067">
    <property type="entry name" value="Metal_resp_HTH_trans_reg"/>
</dbReference>
<dbReference type="Proteomes" id="UP000295122">
    <property type="component" value="Unassembled WGS sequence"/>
</dbReference>
<proteinExistence type="predicted"/>
<dbReference type="PROSITE" id="PS50995">
    <property type="entry name" value="HTH_MARR_2"/>
    <property type="match status" value="1"/>
</dbReference>
<dbReference type="InterPro" id="IPR036390">
    <property type="entry name" value="WH_DNA-bd_sf"/>
</dbReference>
<name>A0A4R7C6I8_9HYPH</name>
<evidence type="ECO:0000259" key="5">
    <source>
        <dbReference type="PROSITE" id="PS50995"/>
    </source>
</evidence>
<reference evidence="6 7" key="1">
    <citation type="submission" date="2019-03" db="EMBL/GenBank/DDBJ databases">
        <title>Genomic Encyclopedia of Type Strains, Phase IV (KMG-IV): sequencing the most valuable type-strain genomes for metagenomic binning, comparative biology and taxonomic classification.</title>
        <authorList>
            <person name="Goeker M."/>
        </authorList>
    </citation>
    <scope>NUCLEOTIDE SEQUENCE [LARGE SCALE GENOMIC DNA]</scope>
    <source>
        <strain evidence="6 7">DSM 25903</strain>
    </source>
</reference>
<evidence type="ECO:0000256" key="3">
    <source>
        <dbReference type="ARBA" id="ARBA00023163"/>
    </source>
</evidence>
<keyword evidence="2 6" id="KW-0238">DNA-binding</keyword>
<keyword evidence="1" id="KW-0805">Transcription regulation</keyword>
<evidence type="ECO:0000256" key="2">
    <source>
        <dbReference type="ARBA" id="ARBA00023125"/>
    </source>
</evidence>
<comment type="caution">
    <text evidence="6">The sequence shown here is derived from an EMBL/GenBank/DDBJ whole genome shotgun (WGS) entry which is preliminary data.</text>
</comment>
<dbReference type="GO" id="GO:0003677">
    <property type="term" value="F:DNA binding"/>
    <property type="evidence" value="ECO:0007669"/>
    <property type="project" value="UniProtKB-KW"/>
</dbReference>
<dbReference type="PRINTS" id="PR00598">
    <property type="entry name" value="HTHMARR"/>
</dbReference>
<protein>
    <submittedName>
        <fullName evidence="6">DNA-binding MarR family transcriptional regulator</fullName>
    </submittedName>
</protein>
<dbReference type="Gene3D" id="1.10.10.10">
    <property type="entry name" value="Winged helix-like DNA-binding domain superfamily/Winged helix DNA-binding domain"/>
    <property type="match status" value="1"/>
</dbReference>
<dbReference type="EMBL" id="SNZR01000011">
    <property type="protein sequence ID" value="TDR93743.1"/>
    <property type="molecule type" value="Genomic_DNA"/>
</dbReference>
<evidence type="ECO:0000256" key="4">
    <source>
        <dbReference type="SAM" id="MobiDB-lite"/>
    </source>
</evidence>
<evidence type="ECO:0000313" key="6">
    <source>
        <dbReference type="EMBL" id="TDR93743.1"/>
    </source>
</evidence>
<dbReference type="OrthoDB" id="8906692at2"/>
<sequence length="199" mass="21011">MATEGRPRSTADGGASFEAPGTSPGAPQDEEGGDVPSALTLAAFLPYRLNVVAALVSDGLATRYGERFGISIPEWRVLATIGEFGSVTAKAIGRHAHMGKVKVSRAAASLEARGFLRKLPNEEDLREAFLVLTDAGRSVYAEIAPLALDYAARLMEGFTPAERDVLDVLLCKLQGRAEAMADDRSPSLGAGRTLPRSPS</sequence>
<feature type="region of interest" description="Disordered" evidence="4">
    <location>
        <begin position="1"/>
        <end position="33"/>
    </location>
</feature>
<dbReference type="AlphaFoldDB" id="A0A4R7C6I8"/>
<feature type="domain" description="HTH marR-type" evidence="5">
    <location>
        <begin position="42"/>
        <end position="175"/>
    </location>
</feature>
<dbReference type="InterPro" id="IPR036388">
    <property type="entry name" value="WH-like_DNA-bd_sf"/>
</dbReference>
<accession>A0A4R7C6I8</accession>
<dbReference type="SUPFAM" id="SSF46785">
    <property type="entry name" value="Winged helix' DNA-binding domain"/>
    <property type="match status" value="1"/>
</dbReference>
<dbReference type="GO" id="GO:0003700">
    <property type="term" value="F:DNA-binding transcription factor activity"/>
    <property type="evidence" value="ECO:0007669"/>
    <property type="project" value="InterPro"/>
</dbReference>
<keyword evidence="3" id="KW-0804">Transcription</keyword>
<dbReference type="InterPro" id="IPR000835">
    <property type="entry name" value="HTH_MarR-typ"/>
</dbReference>
<organism evidence="6 7">
    <name type="scientific">Enterovirga rhinocerotis</name>
    <dbReference type="NCBI Taxonomy" id="1339210"/>
    <lineage>
        <taxon>Bacteria</taxon>
        <taxon>Pseudomonadati</taxon>
        <taxon>Pseudomonadota</taxon>
        <taxon>Alphaproteobacteria</taxon>
        <taxon>Hyphomicrobiales</taxon>
        <taxon>Methylobacteriaceae</taxon>
        <taxon>Enterovirga</taxon>
    </lineage>
</organism>
<dbReference type="Pfam" id="PF01047">
    <property type="entry name" value="MarR"/>
    <property type="match status" value="1"/>
</dbReference>
<dbReference type="PANTHER" id="PTHR35790">
    <property type="entry name" value="HTH-TYPE TRANSCRIPTIONAL REGULATOR PCHR"/>
    <property type="match status" value="1"/>
</dbReference>
<evidence type="ECO:0000313" key="7">
    <source>
        <dbReference type="Proteomes" id="UP000295122"/>
    </source>
</evidence>